<dbReference type="PANTHER" id="PTHR42957">
    <property type="entry name" value="HELICASE MJ1565-RELATED"/>
    <property type="match status" value="1"/>
</dbReference>
<accession>A0A5C3L8J5</accession>
<dbReference type="AlphaFoldDB" id="A0A5C3L8J5"/>
<feature type="compositionally biased region" description="Acidic residues" evidence="1">
    <location>
        <begin position="17"/>
        <end position="35"/>
    </location>
</feature>
<feature type="region of interest" description="Disordered" evidence="1">
    <location>
        <begin position="1"/>
        <end position="44"/>
    </location>
</feature>
<gene>
    <name evidence="2" type="ORF">FA15DRAFT_610541</name>
</gene>
<dbReference type="STRING" id="230819.A0A5C3L8J5"/>
<evidence type="ECO:0000313" key="2">
    <source>
        <dbReference type="EMBL" id="TFK29354.1"/>
    </source>
</evidence>
<organism evidence="2 3">
    <name type="scientific">Coprinopsis marcescibilis</name>
    <name type="common">Agaric fungus</name>
    <name type="synonym">Psathyrella marcescibilis</name>
    <dbReference type="NCBI Taxonomy" id="230819"/>
    <lineage>
        <taxon>Eukaryota</taxon>
        <taxon>Fungi</taxon>
        <taxon>Dikarya</taxon>
        <taxon>Basidiomycota</taxon>
        <taxon>Agaricomycotina</taxon>
        <taxon>Agaricomycetes</taxon>
        <taxon>Agaricomycetidae</taxon>
        <taxon>Agaricales</taxon>
        <taxon>Agaricineae</taxon>
        <taxon>Psathyrellaceae</taxon>
        <taxon>Coprinopsis</taxon>
    </lineage>
</organism>
<dbReference type="OrthoDB" id="2316594at2759"/>
<feature type="region of interest" description="Disordered" evidence="1">
    <location>
        <begin position="449"/>
        <end position="469"/>
    </location>
</feature>
<dbReference type="Proteomes" id="UP000307440">
    <property type="component" value="Unassembled WGS sequence"/>
</dbReference>
<proteinExistence type="predicted"/>
<protein>
    <recommendedName>
        <fullName evidence="4">Zona occludens toxin N-terminal domain-containing protein</fullName>
    </recommendedName>
</protein>
<sequence>MVAGVATPPDSVHVSDESSDEWQLLDDSSDDEEGDTQAGGPRIGRHDLITAPIITKDVFNLLASKADEAPTQYGVLGKTLGIHDNGEVTVPSDLRLYINTNAPFSAVICGVQGAGKSHTLSTILESMFIPNFSPIGNLKKPLAGLVLHYGEAGSGSLPNETAWLCSSVSSHVQGPPIKVYVSHSSLNTMRTVYAPLGEKLSVEPLYFRRRELDAAAILSMMSISSSESAPLYMQVILSILRDMGETYEFKGFIARLEEHKQKFNPAQLAGLEQRMALLMSFLEPEDVRKRSTKTKVRFAAGQLTIVDLSDPFLDEGAACGIFDIMTRLFVRAEVNTGKVLVVDEAHKYLMPGKASSGLTKSLMRLIRQQRHLSMRVLISTQEPTVVPPVLLDLCSVTILHRFTSPSWWQHLIQHVSADFSKSDAFDQVVRLQTGQAMILAPSGLSVISRPSVTPDNSKSTDKKGKSKDTSAIFKEPTVAHLGRRYIIMKTRRRVTTDGGASLLAVGYDR</sequence>
<keyword evidence="3" id="KW-1185">Reference proteome</keyword>
<dbReference type="EMBL" id="ML210150">
    <property type="protein sequence ID" value="TFK29354.1"/>
    <property type="molecule type" value="Genomic_DNA"/>
</dbReference>
<dbReference type="InterPro" id="IPR027417">
    <property type="entry name" value="P-loop_NTPase"/>
</dbReference>
<evidence type="ECO:0008006" key="4">
    <source>
        <dbReference type="Google" id="ProtNLM"/>
    </source>
</evidence>
<dbReference type="Gene3D" id="3.40.50.300">
    <property type="entry name" value="P-loop containing nucleotide triphosphate hydrolases"/>
    <property type="match status" value="1"/>
</dbReference>
<dbReference type="PANTHER" id="PTHR42957:SF1">
    <property type="entry name" value="HELICASE MJ1565-RELATED"/>
    <property type="match status" value="1"/>
</dbReference>
<evidence type="ECO:0000313" key="3">
    <source>
        <dbReference type="Proteomes" id="UP000307440"/>
    </source>
</evidence>
<dbReference type="InterPro" id="IPR008571">
    <property type="entry name" value="HerA-like"/>
</dbReference>
<feature type="compositionally biased region" description="Basic and acidic residues" evidence="1">
    <location>
        <begin position="458"/>
        <end position="468"/>
    </location>
</feature>
<evidence type="ECO:0000256" key="1">
    <source>
        <dbReference type="SAM" id="MobiDB-lite"/>
    </source>
</evidence>
<reference evidence="2 3" key="1">
    <citation type="journal article" date="2019" name="Nat. Ecol. Evol.">
        <title>Megaphylogeny resolves global patterns of mushroom evolution.</title>
        <authorList>
            <person name="Varga T."/>
            <person name="Krizsan K."/>
            <person name="Foldi C."/>
            <person name="Dima B."/>
            <person name="Sanchez-Garcia M."/>
            <person name="Sanchez-Ramirez S."/>
            <person name="Szollosi G.J."/>
            <person name="Szarkandi J.G."/>
            <person name="Papp V."/>
            <person name="Albert L."/>
            <person name="Andreopoulos W."/>
            <person name="Angelini C."/>
            <person name="Antonin V."/>
            <person name="Barry K.W."/>
            <person name="Bougher N.L."/>
            <person name="Buchanan P."/>
            <person name="Buyck B."/>
            <person name="Bense V."/>
            <person name="Catcheside P."/>
            <person name="Chovatia M."/>
            <person name="Cooper J."/>
            <person name="Damon W."/>
            <person name="Desjardin D."/>
            <person name="Finy P."/>
            <person name="Geml J."/>
            <person name="Haridas S."/>
            <person name="Hughes K."/>
            <person name="Justo A."/>
            <person name="Karasinski D."/>
            <person name="Kautmanova I."/>
            <person name="Kiss B."/>
            <person name="Kocsube S."/>
            <person name="Kotiranta H."/>
            <person name="LaButti K.M."/>
            <person name="Lechner B.E."/>
            <person name="Liimatainen K."/>
            <person name="Lipzen A."/>
            <person name="Lukacs Z."/>
            <person name="Mihaltcheva S."/>
            <person name="Morgado L.N."/>
            <person name="Niskanen T."/>
            <person name="Noordeloos M.E."/>
            <person name="Ohm R.A."/>
            <person name="Ortiz-Santana B."/>
            <person name="Ovrebo C."/>
            <person name="Racz N."/>
            <person name="Riley R."/>
            <person name="Savchenko A."/>
            <person name="Shiryaev A."/>
            <person name="Soop K."/>
            <person name="Spirin V."/>
            <person name="Szebenyi C."/>
            <person name="Tomsovsky M."/>
            <person name="Tulloss R.E."/>
            <person name="Uehling J."/>
            <person name="Grigoriev I.V."/>
            <person name="Vagvolgyi C."/>
            <person name="Papp T."/>
            <person name="Martin F.M."/>
            <person name="Miettinen O."/>
            <person name="Hibbett D.S."/>
            <person name="Nagy L.G."/>
        </authorList>
    </citation>
    <scope>NUCLEOTIDE SEQUENCE [LARGE SCALE GENOMIC DNA]</scope>
    <source>
        <strain evidence="2 3">CBS 121175</strain>
    </source>
</reference>
<name>A0A5C3L8J5_COPMA</name>
<dbReference type="SUPFAM" id="SSF52540">
    <property type="entry name" value="P-loop containing nucleoside triphosphate hydrolases"/>
    <property type="match status" value="1"/>
</dbReference>